<reference evidence="1 2" key="1">
    <citation type="submission" date="2019-04" db="EMBL/GenBank/DDBJ databases">
        <title>Annotation for the trematode Fasciola gigantica.</title>
        <authorList>
            <person name="Choi Y.-J."/>
        </authorList>
    </citation>
    <scope>NUCLEOTIDE SEQUENCE [LARGE SCALE GENOMIC DNA]</scope>
    <source>
        <strain evidence="1">Uganda_cow_1</strain>
    </source>
</reference>
<protein>
    <submittedName>
        <fullName evidence="1">Uncharacterized protein</fullName>
    </submittedName>
</protein>
<keyword evidence="2" id="KW-1185">Reference proteome</keyword>
<comment type="caution">
    <text evidence="1">The sequence shown here is derived from an EMBL/GenBank/DDBJ whole genome shotgun (WGS) entry which is preliminary data.</text>
</comment>
<evidence type="ECO:0000313" key="2">
    <source>
        <dbReference type="Proteomes" id="UP000316759"/>
    </source>
</evidence>
<organism evidence="1 2">
    <name type="scientific">Fasciola gigantica</name>
    <name type="common">Giant liver fluke</name>
    <dbReference type="NCBI Taxonomy" id="46835"/>
    <lineage>
        <taxon>Eukaryota</taxon>
        <taxon>Metazoa</taxon>
        <taxon>Spiralia</taxon>
        <taxon>Lophotrochozoa</taxon>
        <taxon>Platyhelminthes</taxon>
        <taxon>Trematoda</taxon>
        <taxon>Digenea</taxon>
        <taxon>Plagiorchiida</taxon>
        <taxon>Echinostomata</taxon>
        <taxon>Echinostomatoidea</taxon>
        <taxon>Fasciolidae</taxon>
        <taxon>Fasciola</taxon>
    </lineage>
</organism>
<proteinExistence type="predicted"/>
<sequence length="58" mass="6751">MTFRNRTHGLNGTVPLARRRPFWPLNCRPKGRTNAHQVVPQLQAPNHRKQVVGSRLRK</sequence>
<accession>A0A504X0N7</accession>
<gene>
    <name evidence="1" type="ORF">FGIG_09772</name>
</gene>
<dbReference type="AlphaFoldDB" id="A0A504X0N7"/>
<dbReference type="Proteomes" id="UP000316759">
    <property type="component" value="Unassembled WGS sequence"/>
</dbReference>
<name>A0A504X0N7_FASGI</name>
<dbReference type="EMBL" id="SUNJ01015720">
    <property type="protein sequence ID" value="TPP42442.1"/>
    <property type="molecule type" value="Genomic_DNA"/>
</dbReference>
<evidence type="ECO:0000313" key="1">
    <source>
        <dbReference type="EMBL" id="TPP42442.1"/>
    </source>
</evidence>